<dbReference type="OrthoDB" id="3871793at2"/>
<feature type="region of interest" description="Disordered" evidence="2">
    <location>
        <begin position="131"/>
        <end position="151"/>
    </location>
</feature>
<accession>A0A6L3VRB0</accession>
<dbReference type="InterPro" id="IPR050267">
    <property type="entry name" value="Anti-sigma-factor_SerPK"/>
</dbReference>
<dbReference type="InterPro" id="IPR003594">
    <property type="entry name" value="HATPase_dom"/>
</dbReference>
<dbReference type="GO" id="GO:0005524">
    <property type="term" value="F:ATP binding"/>
    <property type="evidence" value="ECO:0007669"/>
    <property type="project" value="UniProtKB-KW"/>
</dbReference>
<dbReference type="SUPFAM" id="SSF55874">
    <property type="entry name" value="ATPase domain of HSP90 chaperone/DNA topoisomerase II/histidine kinase"/>
    <property type="match status" value="1"/>
</dbReference>
<evidence type="ECO:0000259" key="3">
    <source>
        <dbReference type="Pfam" id="PF13581"/>
    </source>
</evidence>
<reference evidence="4 5" key="1">
    <citation type="submission" date="2019-09" db="EMBL/GenBank/DDBJ databases">
        <title>Actinomadura physcomitrii sp. nov., a novel actinomycete isolated from moss [Physcomitrium sphaericum (Ludw) Fuernr].</title>
        <authorList>
            <person name="Liu C."/>
            <person name="Zhuang X."/>
        </authorList>
    </citation>
    <scope>NUCLEOTIDE SEQUENCE [LARGE SCALE GENOMIC DNA]</scope>
    <source>
        <strain evidence="4 5">CYP1-1B</strain>
    </source>
</reference>
<organism evidence="4 5">
    <name type="scientific">Actinomadura montaniterrae</name>
    <dbReference type="NCBI Taxonomy" id="1803903"/>
    <lineage>
        <taxon>Bacteria</taxon>
        <taxon>Bacillati</taxon>
        <taxon>Actinomycetota</taxon>
        <taxon>Actinomycetes</taxon>
        <taxon>Streptosporangiales</taxon>
        <taxon>Thermomonosporaceae</taxon>
        <taxon>Actinomadura</taxon>
    </lineage>
</organism>
<keyword evidence="4" id="KW-0547">Nucleotide-binding</keyword>
<keyword evidence="1" id="KW-0418">Kinase</keyword>
<dbReference type="CDD" id="cd16936">
    <property type="entry name" value="HATPase_RsbW-like"/>
    <property type="match status" value="1"/>
</dbReference>
<dbReference type="PANTHER" id="PTHR35526">
    <property type="entry name" value="ANTI-SIGMA-F FACTOR RSBW-RELATED"/>
    <property type="match status" value="1"/>
</dbReference>
<feature type="domain" description="Histidine kinase/HSP90-like ATPase" evidence="3">
    <location>
        <begin position="15"/>
        <end position="111"/>
    </location>
</feature>
<keyword evidence="4" id="KW-0067">ATP-binding</keyword>
<dbReference type="InterPro" id="IPR036890">
    <property type="entry name" value="HATPase_C_sf"/>
</dbReference>
<evidence type="ECO:0000313" key="5">
    <source>
        <dbReference type="Proteomes" id="UP000483004"/>
    </source>
</evidence>
<dbReference type="EMBL" id="WBMR01000059">
    <property type="protein sequence ID" value="KAB2379295.1"/>
    <property type="molecule type" value="Genomic_DNA"/>
</dbReference>
<evidence type="ECO:0000256" key="2">
    <source>
        <dbReference type="SAM" id="MobiDB-lite"/>
    </source>
</evidence>
<dbReference type="RefSeq" id="WP_151541816.1">
    <property type="nucleotide sequence ID" value="NZ_WBMR01000059.1"/>
</dbReference>
<keyword evidence="1" id="KW-0723">Serine/threonine-protein kinase</keyword>
<gene>
    <name evidence="4" type="ORF">F9B16_21020</name>
</gene>
<dbReference type="GO" id="GO:0004674">
    <property type="term" value="F:protein serine/threonine kinase activity"/>
    <property type="evidence" value="ECO:0007669"/>
    <property type="project" value="UniProtKB-KW"/>
</dbReference>
<evidence type="ECO:0000313" key="4">
    <source>
        <dbReference type="EMBL" id="KAB2379295.1"/>
    </source>
</evidence>
<sequence>MISVKHFETAFAGDDLRTVAEARRWARNVLTGARVPDELLCDALTCVSELATNAARHTASGQPGGKYRVVLEVLGQARAHVEVVDQGGEHAPDIQLGGAESGRGLWICATLGVLQHAATKGGRRVWVDLPHPAPSAVTPDPVAHSADGSER</sequence>
<dbReference type="Proteomes" id="UP000483004">
    <property type="component" value="Unassembled WGS sequence"/>
</dbReference>
<dbReference type="Pfam" id="PF13581">
    <property type="entry name" value="HATPase_c_2"/>
    <property type="match status" value="1"/>
</dbReference>
<evidence type="ECO:0000256" key="1">
    <source>
        <dbReference type="ARBA" id="ARBA00022527"/>
    </source>
</evidence>
<dbReference type="AlphaFoldDB" id="A0A6L3VRB0"/>
<dbReference type="PANTHER" id="PTHR35526:SF3">
    <property type="entry name" value="ANTI-SIGMA-F FACTOR RSBW"/>
    <property type="match status" value="1"/>
</dbReference>
<dbReference type="Gene3D" id="3.30.565.10">
    <property type="entry name" value="Histidine kinase-like ATPase, C-terminal domain"/>
    <property type="match status" value="1"/>
</dbReference>
<proteinExistence type="predicted"/>
<keyword evidence="1" id="KW-0808">Transferase</keyword>
<keyword evidence="5" id="KW-1185">Reference proteome</keyword>
<comment type="caution">
    <text evidence="4">The sequence shown here is derived from an EMBL/GenBank/DDBJ whole genome shotgun (WGS) entry which is preliminary data.</text>
</comment>
<protein>
    <submittedName>
        <fullName evidence="4">ATP-binding protein</fullName>
    </submittedName>
</protein>
<name>A0A6L3VRB0_9ACTN</name>